<evidence type="ECO:0000256" key="1">
    <source>
        <dbReference type="SAM" id="MobiDB-lite"/>
    </source>
</evidence>
<organism evidence="2">
    <name type="scientific">Eucampia antarctica</name>
    <dbReference type="NCBI Taxonomy" id="49252"/>
    <lineage>
        <taxon>Eukaryota</taxon>
        <taxon>Sar</taxon>
        <taxon>Stramenopiles</taxon>
        <taxon>Ochrophyta</taxon>
        <taxon>Bacillariophyta</taxon>
        <taxon>Mediophyceae</taxon>
        <taxon>Biddulphiophycidae</taxon>
        <taxon>Hemiaulales</taxon>
        <taxon>Hemiaulaceae</taxon>
        <taxon>Eucampia</taxon>
    </lineage>
</organism>
<feature type="compositionally biased region" description="Polar residues" evidence="1">
    <location>
        <begin position="429"/>
        <end position="445"/>
    </location>
</feature>
<reference evidence="2" key="1">
    <citation type="submission" date="2021-01" db="EMBL/GenBank/DDBJ databases">
        <authorList>
            <person name="Corre E."/>
            <person name="Pelletier E."/>
            <person name="Niang G."/>
            <person name="Scheremetjew M."/>
            <person name="Finn R."/>
            <person name="Kale V."/>
            <person name="Holt S."/>
            <person name="Cochrane G."/>
            <person name="Meng A."/>
            <person name="Brown T."/>
            <person name="Cohen L."/>
        </authorList>
    </citation>
    <scope>NUCLEOTIDE SEQUENCE</scope>
    <source>
        <strain evidence="2">CCMP1452</strain>
    </source>
</reference>
<dbReference type="EMBL" id="HBHI01018303">
    <property type="protein sequence ID" value="CAD9679963.1"/>
    <property type="molecule type" value="Transcribed_RNA"/>
</dbReference>
<feature type="region of interest" description="Disordered" evidence="1">
    <location>
        <begin position="421"/>
        <end position="463"/>
    </location>
</feature>
<dbReference type="AlphaFoldDB" id="A0A7S2RT36"/>
<proteinExistence type="predicted"/>
<evidence type="ECO:0000313" key="2">
    <source>
        <dbReference type="EMBL" id="CAD9679963.1"/>
    </source>
</evidence>
<protein>
    <submittedName>
        <fullName evidence="2">Uncharacterized protein</fullName>
    </submittedName>
</protein>
<name>A0A7S2RT36_9STRA</name>
<feature type="compositionally biased region" description="Polar residues" evidence="1">
    <location>
        <begin position="164"/>
        <end position="181"/>
    </location>
</feature>
<gene>
    <name evidence="2" type="ORF">EANT1437_LOCUS9358</name>
</gene>
<feature type="compositionally biased region" description="Low complexity" evidence="1">
    <location>
        <begin position="213"/>
        <end position="223"/>
    </location>
</feature>
<sequence length="463" mass="51250">MRFCSATLSLSFGAFLAPHLRTSTGFTLTRPISLSKTVEVVKNNNHHYDGVARVGKESNIRLFSSNSNSEEDLEKVKKMMAEGAMMNPEMMKQSAEEMKNMKPEDMDRIIGEMDQMGEGQKEQLKSLGMDVEMMKKSMTMMRQNPELIRNAQQMMEKLTPEQMVAQSKIAQKQMQSMTPEQVDQAAKALSSIPADQLDQASQTILDTLQQQESSSSSTPTDSSIAGTAQDPKVVDAMFQVAQVMSEPPTGGVVFEAFASLPPITILTGSREEDLSPDELAECWADGSLGATRLDRAGFERVWDEVRGWFEDDIMKESRKSIHKKTTTAQSTVSTSSATASTIADPVVGANLSEDQLSAVNDRVKNMSGSDMNDMLSQMQNMTPEQEARMKEMGVDPSMMKKVSGMMENNPLMKNAAQAMMKNMSPEQMMKSSQQAQDQMKNMSSEQMDEALEKLGQNPNNDQK</sequence>
<accession>A0A7S2RT36</accession>
<feature type="region of interest" description="Disordered" evidence="1">
    <location>
        <begin position="207"/>
        <end position="229"/>
    </location>
</feature>
<feature type="region of interest" description="Disordered" evidence="1">
    <location>
        <begin position="162"/>
        <end position="190"/>
    </location>
</feature>